<reference evidence="11 12" key="2">
    <citation type="submission" date="2014-10" db="EMBL/GenBank/DDBJ databases">
        <title>Comparative genomics of the Paenibacillus odorifer group.</title>
        <authorList>
            <person name="Tsai Y.-C."/>
            <person name="Martin N."/>
            <person name="Korlach J."/>
            <person name="Wiedmann M."/>
        </authorList>
    </citation>
    <scope>NUCLEOTIDE SEQUENCE [LARGE SCALE GENOMIC DNA]</scope>
    <source>
        <strain evidence="11 12">DSM 18334</strain>
    </source>
</reference>
<dbReference type="InterPro" id="IPR011006">
    <property type="entry name" value="CheY-like_superfamily"/>
</dbReference>
<dbReference type="InterPro" id="IPR051552">
    <property type="entry name" value="HptR"/>
</dbReference>
<evidence type="ECO:0000256" key="6">
    <source>
        <dbReference type="ARBA" id="ARBA00023125"/>
    </source>
</evidence>
<dbReference type="STRING" id="268407.PWYN_14720"/>
<keyword evidence="4" id="KW-0902">Two-component regulatory system</keyword>
<comment type="caution">
    <text evidence="11">The sequence shown here is derived from an EMBL/GenBank/DDBJ whole genome shotgun (WGS) entry which is preliminary data.</text>
</comment>
<keyword evidence="6" id="KW-0238">DNA-binding</keyword>
<dbReference type="SMART" id="SM00448">
    <property type="entry name" value="REC"/>
    <property type="match status" value="1"/>
</dbReference>
<evidence type="ECO:0000256" key="8">
    <source>
        <dbReference type="PROSITE-ProRule" id="PRU00169"/>
    </source>
</evidence>
<dbReference type="InterPro" id="IPR001789">
    <property type="entry name" value="Sig_transdc_resp-reg_receiver"/>
</dbReference>
<evidence type="ECO:0000313" key="11">
    <source>
        <dbReference type="EMBL" id="KGE20455.1"/>
    </source>
</evidence>
<dbReference type="InterPro" id="IPR018060">
    <property type="entry name" value="HTH_AraC"/>
</dbReference>
<dbReference type="CDD" id="cd17536">
    <property type="entry name" value="REC_YesN-like"/>
    <property type="match status" value="1"/>
</dbReference>
<dbReference type="Pfam" id="PF12833">
    <property type="entry name" value="HTH_18"/>
    <property type="match status" value="1"/>
</dbReference>
<evidence type="ECO:0000256" key="5">
    <source>
        <dbReference type="ARBA" id="ARBA00023015"/>
    </source>
</evidence>
<keyword evidence="5" id="KW-0805">Transcription regulation</keyword>
<dbReference type="GO" id="GO:0003700">
    <property type="term" value="F:DNA-binding transcription factor activity"/>
    <property type="evidence" value="ECO:0007669"/>
    <property type="project" value="InterPro"/>
</dbReference>
<dbReference type="SUPFAM" id="SSF46689">
    <property type="entry name" value="Homeodomain-like"/>
    <property type="match status" value="2"/>
</dbReference>
<dbReference type="PROSITE" id="PS50110">
    <property type="entry name" value="RESPONSE_REGULATORY"/>
    <property type="match status" value="1"/>
</dbReference>
<evidence type="ECO:0000256" key="2">
    <source>
        <dbReference type="ARBA" id="ARBA00022490"/>
    </source>
</evidence>
<dbReference type="AlphaFoldDB" id="A0A098MD08"/>
<dbReference type="EMBL" id="JQCR01000002">
    <property type="protein sequence ID" value="KGE20455.1"/>
    <property type="molecule type" value="Genomic_DNA"/>
</dbReference>
<dbReference type="RefSeq" id="WP_036652701.1">
    <property type="nucleotide sequence ID" value="NZ_JQCR01000002.1"/>
</dbReference>
<protein>
    <recommendedName>
        <fullName evidence="13">AraC family transcriptional regulator</fullName>
    </recommendedName>
</protein>
<dbReference type="eggNOG" id="COG4753">
    <property type="taxonomic scope" value="Bacteria"/>
</dbReference>
<name>A0A098MD08_9BACL</name>
<dbReference type="Gene3D" id="1.10.10.60">
    <property type="entry name" value="Homeodomain-like"/>
    <property type="match status" value="2"/>
</dbReference>
<dbReference type="eggNOG" id="COG2207">
    <property type="taxonomic scope" value="Bacteria"/>
</dbReference>
<dbReference type="Gene3D" id="3.40.50.2300">
    <property type="match status" value="1"/>
</dbReference>
<dbReference type="Pfam" id="PF00072">
    <property type="entry name" value="Response_reg"/>
    <property type="match status" value="1"/>
</dbReference>
<proteinExistence type="predicted"/>
<dbReference type="InterPro" id="IPR009057">
    <property type="entry name" value="Homeodomain-like_sf"/>
</dbReference>
<dbReference type="SMART" id="SM00342">
    <property type="entry name" value="HTH_ARAC"/>
    <property type="match status" value="1"/>
</dbReference>
<reference evidence="11 12" key="1">
    <citation type="submission" date="2014-08" db="EMBL/GenBank/DDBJ databases">
        <authorList>
            <person name="den Bakker H.C."/>
        </authorList>
    </citation>
    <scope>NUCLEOTIDE SEQUENCE [LARGE SCALE GENOMIC DNA]</scope>
    <source>
        <strain evidence="11 12">DSM 18334</strain>
    </source>
</reference>
<evidence type="ECO:0000313" key="12">
    <source>
        <dbReference type="Proteomes" id="UP000029734"/>
    </source>
</evidence>
<keyword evidence="7" id="KW-0804">Transcription</keyword>
<evidence type="ECO:0000256" key="4">
    <source>
        <dbReference type="ARBA" id="ARBA00023012"/>
    </source>
</evidence>
<organism evidence="11 12">
    <name type="scientific">Paenibacillus wynnii</name>
    <dbReference type="NCBI Taxonomy" id="268407"/>
    <lineage>
        <taxon>Bacteria</taxon>
        <taxon>Bacillati</taxon>
        <taxon>Bacillota</taxon>
        <taxon>Bacilli</taxon>
        <taxon>Bacillales</taxon>
        <taxon>Paenibacillaceae</taxon>
        <taxon>Paenibacillus</taxon>
    </lineage>
</organism>
<feature type="domain" description="Response regulatory" evidence="10">
    <location>
        <begin position="3"/>
        <end position="120"/>
    </location>
</feature>
<evidence type="ECO:0000256" key="3">
    <source>
        <dbReference type="ARBA" id="ARBA00022553"/>
    </source>
</evidence>
<sequence>MYSVLIVDDELAIRQGLATLIDWSLYGFQVVDTAANAIEAKQKYEQYSPDLMIIDIRMPGKNGLELIEELRAEGSDIHIIILSGYADFSYAKRALTLGTDGYLLKPVDEDELQGYLVKLFEDLEERISSRQKNAEVLEWSKERLIHSVLLDMNQQDQSDLEQEVIEAGLHWKSYEVVLIRLTPPELIDNGHTAGIKERLGKQLEETNSGFIFSIDSYIGVLIKPTYQMELSRKTLYQNVAEAVQVHGLQFIIAVGDRVDSFNKLSTSYTTALMRIKDHFFYDESQIISSESKNLKGMVPKTLHSEVENALDSISDRIYLAIDIGNLDLMDSLIHETGQIMVSAEFSEMAIRTRFSRIVAYVLTKLSNQYPKIEMNQSILGEQMQRFYEHTSLPVLQRYVTQILHYYARDLIHDDMEQLIQKMTDLIHRNYFENLKLEVLADVFNYNSAYLGKLFKNITGDSFNTYLDKVRMNKAKEKLDMGVKIHQAAKEVGFCDVDYFREKFKKYEGISPSVYRKNK</sequence>
<evidence type="ECO:0000256" key="7">
    <source>
        <dbReference type="ARBA" id="ARBA00023163"/>
    </source>
</evidence>
<comment type="subcellular location">
    <subcellularLocation>
        <location evidence="1">Cytoplasm</location>
    </subcellularLocation>
</comment>
<accession>A0A098MD08</accession>
<evidence type="ECO:0000259" key="9">
    <source>
        <dbReference type="PROSITE" id="PS01124"/>
    </source>
</evidence>
<dbReference type="PROSITE" id="PS01124">
    <property type="entry name" value="HTH_ARAC_FAMILY_2"/>
    <property type="match status" value="1"/>
</dbReference>
<gene>
    <name evidence="11" type="ORF">PWYN_14720</name>
</gene>
<keyword evidence="2" id="KW-0963">Cytoplasm</keyword>
<dbReference type="PANTHER" id="PTHR42713">
    <property type="entry name" value="HISTIDINE KINASE-RELATED"/>
    <property type="match status" value="1"/>
</dbReference>
<evidence type="ECO:0008006" key="13">
    <source>
        <dbReference type="Google" id="ProtNLM"/>
    </source>
</evidence>
<evidence type="ECO:0000259" key="10">
    <source>
        <dbReference type="PROSITE" id="PS50110"/>
    </source>
</evidence>
<dbReference type="SUPFAM" id="SSF52172">
    <property type="entry name" value="CheY-like"/>
    <property type="match status" value="1"/>
</dbReference>
<feature type="domain" description="HTH araC/xylS-type" evidence="9">
    <location>
        <begin position="420"/>
        <end position="517"/>
    </location>
</feature>
<dbReference type="GO" id="GO:0043565">
    <property type="term" value="F:sequence-specific DNA binding"/>
    <property type="evidence" value="ECO:0007669"/>
    <property type="project" value="InterPro"/>
</dbReference>
<feature type="modified residue" description="4-aspartylphosphate" evidence="8">
    <location>
        <position position="55"/>
    </location>
</feature>
<keyword evidence="12" id="KW-1185">Reference proteome</keyword>
<dbReference type="Proteomes" id="UP000029734">
    <property type="component" value="Unassembled WGS sequence"/>
</dbReference>
<dbReference type="PANTHER" id="PTHR42713:SF3">
    <property type="entry name" value="TRANSCRIPTIONAL REGULATORY PROTEIN HPTR"/>
    <property type="match status" value="1"/>
</dbReference>
<dbReference type="GO" id="GO:0005737">
    <property type="term" value="C:cytoplasm"/>
    <property type="evidence" value="ECO:0007669"/>
    <property type="project" value="UniProtKB-SubCell"/>
</dbReference>
<evidence type="ECO:0000256" key="1">
    <source>
        <dbReference type="ARBA" id="ARBA00004496"/>
    </source>
</evidence>
<dbReference type="GO" id="GO:0000160">
    <property type="term" value="P:phosphorelay signal transduction system"/>
    <property type="evidence" value="ECO:0007669"/>
    <property type="project" value="UniProtKB-KW"/>
</dbReference>
<keyword evidence="3 8" id="KW-0597">Phosphoprotein</keyword>